<evidence type="ECO:0000313" key="8">
    <source>
        <dbReference type="EMBL" id="AOW80951.1"/>
    </source>
</evidence>
<evidence type="ECO:0000256" key="4">
    <source>
        <dbReference type="ARBA" id="ARBA00022454"/>
    </source>
</evidence>
<dbReference type="EMBL" id="CP016070">
    <property type="protein sequence ID" value="AOW80951.1"/>
    <property type="molecule type" value="Genomic_DNA"/>
</dbReference>
<dbReference type="PANTHER" id="PTHR47828">
    <property type="entry name" value="ARCHAEAL HISTONE A"/>
    <property type="match status" value="1"/>
</dbReference>
<keyword evidence="11" id="KW-1185">Reference proteome</keyword>
<accession>A0A1D8S6H7</accession>
<dbReference type="STRING" id="1873524.HSR6_1850"/>
<dbReference type="GO" id="GO:0046982">
    <property type="term" value="F:protein heterodimerization activity"/>
    <property type="evidence" value="ECO:0007669"/>
    <property type="project" value="InterPro"/>
</dbReference>
<dbReference type="RefSeq" id="WP_070365605.1">
    <property type="nucleotide sequence ID" value="NZ_CP016070.1"/>
</dbReference>
<sequence length="143" mass="15336">MSVELPFSPVDSLIRTQAGDLRVSAGAAEALAREIQQIGAAIASEAAQRAAAADRKTIMVSDFGDISVPERDTVTLPIAPVDRIARLEIDDQFRVAEDARLALAGLLESRAKRIANGARELAEHAGRRTIQAEDIELFVSLCD</sequence>
<evidence type="ECO:0000256" key="3">
    <source>
        <dbReference type="ARBA" id="ARBA00008264"/>
    </source>
</evidence>
<comment type="similarity">
    <text evidence="3">Belongs to the archaeal histone HMF family.</text>
</comment>
<dbReference type="Proteomes" id="UP000186165">
    <property type="component" value="Chromosome"/>
</dbReference>
<comment type="subcellular location">
    <subcellularLocation>
        <location evidence="1">Chromosome</location>
    </subcellularLocation>
    <subcellularLocation>
        <location evidence="2">Cytoplasm</location>
    </subcellularLocation>
</comment>
<dbReference type="OrthoDB" id="7514at2157"/>
<dbReference type="CDD" id="cd22909">
    <property type="entry name" value="HFD_archaea_histone-like"/>
    <property type="match status" value="1"/>
</dbReference>
<evidence type="ECO:0000256" key="5">
    <source>
        <dbReference type="ARBA" id="ARBA00022490"/>
    </source>
</evidence>
<evidence type="ECO:0000313" key="10">
    <source>
        <dbReference type="Proteomes" id="UP000185608"/>
    </source>
</evidence>
<evidence type="ECO:0000313" key="9">
    <source>
        <dbReference type="EMBL" id="APE96285.1"/>
    </source>
</evidence>
<proteinExistence type="inferred from homology"/>
<keyword evidence="5" id="KW-0963">Cytoplasm</keyword>
<dbReference type="Pfam" id="PF00808">
    <property type="entry name" value="CBFD_NFYB_HMF"/>
    <property type="match status" value="2"/>
</dbReference>
<name>A0A1D8S6H7_9EURY</name>
<accession>A0A1J1AED9</accession>
<evidence type="ECO:0000256" key="1">
    <source>
        <dbReference type="ARBA" id="ARBA00004286"/>
    </source>
</evidence>
<keyword evidence="6" id="KW-0238">DNA-binding</keyword>
<reference evidence="9" key="3">
    <citation type="journal article" date="2017" name="ISME J.">
        <title>Discovery of anaerobic lithoheterotrophic haloarchaea, ubiquitous in hypersaline habitats.</title>
        <authorList>
            <person name="Sorokin D.Y."/>
            <person name="Messina E."/>
            <person name="Smedile F."/>
            <person name="Roman P."/>
            <person name="Damste J.S.S."/>
            <person name="Ciordia S."/>
            <person name="Mena M.C."/>
            <person name="Ferrer M."/>
            <person name="Golyshin P.N."/>
            <person name="Kublanov I.V."/>
            <person name="Samarov N.I."/>
            <person name="Toshchakov S.V."/>
            <person name="La Cono V."/>
            <person name="Yakimov M.M."/>
        </authorList>
    </citation>
    <scope>NUCLEOTIDE SEQUENCE</scope>
    <source>
        <strain evidence="9">HSR6</strain>
    </source>
</reference>
<dbReference type="PATRIC" id="fig|1855411.3.peg.1791"/>
<dbReference type="Proteomes" id="UP000185608">
    <property type="component" value="Chromosome"/>
</dbReference>
<evidence type="ECO:0000313" key="11">
    <source>
        <dbReference type="Proteomes" id="UP000186165"/>
    </source>
</evidence>
<dbReference type="AlphaFoldDB" id="A0A1D8S6H7"/>
<feature type="domain" description="Transcription factor CBF/NF-Y/archaeal histone" evidence="7">
    <location>
        <begin position="4"/>
        <end position="62"/>
    </location>
</feature>
<organism evidence="8 10">
    <name type="scientific">Halodesulfurarchaeum formicicum</name>
    <dbReference type="NCBI Taxonomy" id="1873524"/>
    <lineage>
        <taxon>Archaea</taxon>
        <taxon>Methanobacteriati</taxon>
        <taxon>Methanobacteriota</taxon>
        <taxon>Stenosarchaea group</taxon>
        <taxon>Halobacteria</taxon>
        <taxon>Halobacteriales</taxon>
        <taxon>Halobacteriaceae</taxon>
        <taxon>Halodesulfurarchaeum</taxon>
    </lineage>
</organism>
<evidence type="ECO:0000259" key="7">
    <source>
        <dbReference type="Pfam" id="PF00808"/>
    </source>
</evidence>
<dbReference type="Gene3D" id="1.10.20.10">
    <property type="entry name" value="Histone, subunit A"/>
    <property type="match status" value="2"/>
</dbReference>
<dbReference type="InterPro" id="IPR050004">
    <property type="entry name" value="HmfB-like"/>
</dbReference>
<dbReference type="PANTHER" id="PTHR47828:SF1">
    <property type="entry name" value="ARCHAEAL HISTONE A"/>
    <property type="match status" value="1"/>
</dbReference>
<dbReference type="InterPro" id="IPR050947">
    <property type="entry name" value="Archaeal_histone_HMF"/>
</dbReference>
<dbReference type="GeneID" id="77169105"/>
<gene>
    <name evidence="8" type="primary">hstA</name>
    <name evidence="9" type="ORF">HSR6_1850</name>
    <name evidence="8" type="ORF">HTSR_1783</name>
</gene>
<evidence type="ECO:0000256" key="2">
    <source>
        <dbReference type="ARBA" id="ARBA00004496"/>
    </source>
</evidence>
<reference evidence="11" key="2">
    <citation type="submission" date="2016-08" db="EMBL/GenBank/DDBJ databases">
        <title>Discovery of first anaerobic lithoheterotrophic haloarchae widely represented in hypersaline habitats.</title>
        <authorList>
            <person name="Sorokin D.Y."/>
            <person name="Kublanov I.V."/>
            <person name="Roman P."/>
            <person name="Sinninghe Damste J.S."/>
            <person name="Golyshin P.N."/>
            <person name="Rojo D."/>
            <person name="Ciordia S."/>
            <person name="Mena Md.C."/>
            <person name="Ferrer M."/>
            <person name="Smedile F."/>
            <person name="Messina E."/>
            <person name="La Cono V."/>
            <person name="Yakimov M.M."/>
        </authorList>
    </citation>
    <scope>NUCLEOTIDE SEQUENCE [LARGE SCALE GENOMIC DNA]</scope>
    <source>
        <strain evidence="11">HSR6</strain>
    </source>
</reference>
<feature type="domain" description="Transcription factor CBF/NF-Y/archaeal histone" evidence="7">
    <location>
        <begin position="75"/>
        <end position="137"/>
    </location>
</feature>
<protein>
    <submittedName>
        <fullName evidence="8">Transcription factor CBF/NF-Y/histone domain-containing protein</fullName>
    </submittedName>
</protein>
<dbReference type="GO" id="GO:0005737">
    <property type="term" value="C:cytoplasm"/>
    <property type="evidence" value="ECO:0007669"/>
    <property type="project" value="UniProtKB-SubCell"/>
</dbReference>
<dbReference type="InterPro" id="IPR009072">
    <property type="entry name" value="Histone-fold"/>
</dbReference>
<dbReference type="GO" id="GO:0003677">
    <property type="term" value="F:DNA binding"/>
    <property type="evidence" value="ECO:0007669"/>
    <property type="project" value="UniProtKB-KW"/>
</dbReference>
<dbReference type="KEGG" id="halh:HTSR_1783"/>
<dbReference type="KEGG" id="hhsr:HSR6_1850"/>
<dbReference type="InterPro" id="IPR003958">
    <property type="entry name" value="CBFA_NFYB_domain"/>
</dbReference>
<evidence type="ECO:0000256" key="6">
    <source>
        <dbReference type="ARBA" id="ARBA00023125"/>
    </source>
</evidence>
<dbReference type="EMBL" id="CP016804">
    <property type="protein sequence ID" value="APE96285.1"/>
    <property type="molecule type" value="Genomic_DNA"/>
</dbReference>
<dbReference type="NCBIfam" id="NF043032">
    <property type="entry name" value="archaea_histone"/>
    <property type="match status" value="1"/>
</dbReference>
<dbReference type="SUPFAM" id="SSF47113">
    <property type="entry name" value="Histone-fold"/>
    <property type="match status" value="2"/>
</dbReference>
<reference evidence="8 10" key="1">
    <citation type="submission" date="2016-06" db="EMBL/GenBank/DDBJ databases">
        <title>Discovery of anaerobic lithoheterotrophic haloarchaeon capable of sulfur respiration by hydrogen and formate.</title>
        <authorList>
            <person name="Sorokin D.Y."/>
            <person name="Kublanov I.V."/>
            <person name="Roman P."/>
            <person name="Sinninghe Damste J.S."/>
            <person name="Golyshin P.N."/>
            <person name="Rojo D."/>
            <person name="Ciordia S."/>
            <person name="Mena Md.C."/>
            <person name="Ferrer M."/>
            <person name="Smedile F."/>
            <person name="Messina E."/>
            <person name="La Cono V."/>
            <person name="Yakimov M.M."/>
        </authorList>
    </citation>
    <scope>NUCLEOTIDE SEQUENCE [LARGE SCALE GENOMIC DNA]</scope>
    <source>
        <strain evidence="8 10">HTSR1</strain>
    </source>
</reference>
<dbReference type="GO" id="GO:0005694">
    <property type="term" value="C:chromosome"/>
    <property type="evidence" value="ECO:0007669"/>
    <property type="project" value="UniProtKB-SubCell"/>
</dbReference>
<keyword evidence="4" id="KW-0158">Chromosome</keyword>